<dbReference type="Gene3D" id="3.40.50.720">
    <property type="entry name" value="NAD(P)-binding Rossmann-like Domain"/>
    <property type="match status" value="1"/>
</dbReference>
<evidence type="ECO:0000256" key="7">
    <source>
        <dbReference type="ARBA" id="ARBA00023002"/>
    </source>
</evidence>
<dbReference type="InterPro" id="IPR051793">
    <property type="entry name" value="NADH:flavin_oxidoreductase"/>
</dbReference>
<evidence type="ECO:0000256" key="1">
    <source>
        <dbReference type="ARBA" id="ARBA00001917"/>
    </source>
</evidence>
<dbReference type="InterPro" id="IPR001155">
    <property type="entry name" value="OxRdtase_FMN_N"/>
</dbReference>
<dbReference type="GO" id="GO:0051536">
    <property type="term" value="F:iron-sulfur cluster binding"/>
    <property type="evidence" value="ECO:0007669"/>
    <property type="project" value="UniProtKB-KW"/>
</dbReference>
<comment type="similarity">
    <text evidence="3">In the N-terminal section; belongs to the NADH:flavin oxidoreductase/NADH oxidase family.</text>
</comment>
<accession>A0A4P5PBD9</accession>
<sequence>MKYNHLFEPGNIGPLAIQNRIVFPALEVLGAGFNGEMSEDLITYYEERAKAGVGLIITAYASVDEEFSQSFEGSQLKLTHPRYTSAMSKLARTIHKYDTKVMVQIYQAGRQAVPTEISGRRIVAPSPIGFSLYEQIPEEMTKEEIHRSIGKFVNAAKMLKNSMIDGVEVLAAGGYLINQFLSPYSNQRTDEYGGSFENRFRFLAEIVTGIRTACGKDFAISVRFSADEFMEDGYDLQEGIKIAQALEKLGVDCISVNNANQEKRYLIIEPTTIKSGWKSYIIKAIKEAVSIPVIATNVIKLPEQAEEYLSEGLMDFAAVGRGIYADSEWAKKAKEGRAEDIKPCIGCLYCLDQQGLFRKSACAVNCRTNREREFPLLDRDLVGKKIVIVGAGPAGIEAALVCADRGASVTIFEKENFVGGAAELGARTPDKEALKALVTYYETQIEKRQIDLLLNTEATVDRIKAYEPYAVFIATGGTPIIPPIKGLSGSNYLTIPEALAAGYAIENKKVVVIGGGMTGCETAEHFALMGNDVTLVEMQPKLAPEVSPDNLVTVLENLEKCQSQMLLSHKLMEVDHGKVVVEEVPAGKRKTIAFDHLILSLGNRPEKSLYQEMKKEHENVLLIGDALQTGRVANAVHTGFERAYVMS</sequence>
<dbReference type="GO" id="GO:0046872">
    <property type="term" value="F:metal ion binding"/>
    <property type="evidence" value="ECO:0007669"/>
    <property type="project" value="UniProtKB-KW"/>
</dbReference>
<dbReference type="Pfam" id="PF00724">
    <property type="entry name" value="Oxidored_FMN"/>
    <property type="match status" value="1"/>
</dbReference>
<dbReference type="Pfam" id="PF07992">
    <property type="entry name" value="Pyr_redox_2"/>
    <property type="match status" value="1"/>
</dbReference>
<keyword evidence="8" id="KW-0408">Iron</keyword>
<keyword evidence="4" id="KW-0285">Flavoprotein</keyword>
<dbReference type="Proteomes" id="UP000290567">
    <property type="component" value="Unassembled WGS sequence"/>
</dbReference>
<evidence type="ECO:0000256" key="6">
    <source>
        <dbReference type="ARBA" id="ARBA00022723"/>
    </source>
</evidence>
<keyword evidence="5" id="KW-0288">FMN</keyword>
<dbReference type="PANTHER" id="PTHR42917:SF2">
    <property type="entry name" value="2,4-DIENOYL-COA REDUCTASE [(2E)-ENOYL-COA-PRODUCING]"/>
    <property type="match status" value="1"/>
</dbReference>
<dbReference type="AlphaFoldDB" id="A0A4P5PBD9"/>
<keyword evidence="7" id="KW-0560">Oxidoreductase</keyword>
<dbReference type="InterPro" id="IPR023753">
    <property type="entry name" value="FAD/NAD-binding_dom"/>
</dbReference>
<gene>
    <name evidence="12" type="ORF">NRIC_33860</name>
</gene>
<dbReference type="PANTHER" id="PTHR42917">
    <property type="entry name" value="2,4-DIENOYL-COA REDUCTASE"/>
    <property type="match status" value="1"/>
</dbReference>
<dbReference type="PRINTS" id="PR00368">
    <property type="entry name" value="FADPNR"/>
</dbReference>
<comment type="cofactor">
    <cofactor evidence="2">
        <name>[4Fe-4S] cluster</name>
        <dbReference type="ChEBI" id="CHEBI:49883"/>
    </cofactor>
</comment>
<evidence type="ECO:0000259" key="11">
    <source>
        <dbReference type="Pfam" id="PF07992"/>
    </source>
</evidence>
<keyword evidence="9" id="KW-0411">Iron-sulfur</keyword>
<evidence type="ECO:0000259" key="10">
    <source>
        <dbReference type="Pfam" id="PF00724"/>
    </source>
</evidence>
<comment type="caution">
    <text evidence="12">The sequence shown here is derived from an EMBL/GenBank/DDBJ whole genome shotgun (WGS) entry which is preliminary data.</text>
</comment>
<dbReference type="CDD" id="cd02803">
    <property type="entry name" value="OYE_like_FMN_family"/>
    <property type="match status" value="1"/>
</dbReference>
<dbReference type="InterPro" id="IPR036188">
    <property type="entry name" value="FAD/NAD-bd_sf"/>
</dbReference>
<evidence type="ECO:0000256" key="4">
    <source>
        <dbReference type="ARBA" id="ARBA00022630"/>
    </source>
</evidence>
<evidence type="ECO:0000256" key="8">
    <source>
        <dbReference type="ARBA" id="ARBA00023004"/>
    </source>
</evidence>
<dbReference type="OrthoDB" id="9772736at2"/>
<dbReference type="InterPro" id="IPR013785">
    <property type="entry name" value="Aldolase_TIM"/>
</dbReference>
<feature type="domain" description="FAD/NAD(P)-binding" evidence="11">
    <location>
        <begin position="385"/>
        <end position="629"/>
    </location>
</feature>
<keyword evidence="6" id="KW-0479">Metal-binding</keyword>
<feature type="domain" description="NADH:flavin oxidoreductase/NADH oxidase N-terminal" evidence="10">
    <location>
        <begin position="6"/>
        <end position="339"/>
    </location>
</feature>
<evidence type="ECO:0000313" key="12">
    <source>
        <dbReference type="EMBL" id="GCF95495.1"/>
    </source>
</evidence>
<dbReference type="SUPFAM" id="SSF51905">
    <property type="entry name" value="FAD/NAD(P)-binding domain"/>
    <property type="match status" value="1"/>
</dbReference>
<comment type="cofactor">
    <cofactor evidence="1">
        <name>FMN</name>
        <dbReference type="ChEBI" id="CHEBI:58210"/>
    </cofactor>
</comment>
<dbReference type="RefSeq" id="WP_146623881.1">
    <property type="nucleotide sequence ID" value="NZ_BJCC01000033.1"/>
</dbReference>
<dbReference type="SUPFAM" id="SSF51395">
    <property type="entry name" value="FMN-linked oxidoreductases"/>
    <property type="match status" value="1"/>
</dbReference>
<protein>
    <submittedName>
        <fullName evidence="12">NADH:flavin oxidoreductase</fullName>
    </submittedName>
</protein>
<evidence type="ECO:0000313" key="13">
    <source>
        <dbReference type="Proteomes" id="UP000290567"/>
    </source>
</evidence>
<dbReference type="GO" id="GO:0016491">
    <property type="term" value="F:oxidoreductase activity"/>
    <property type="evidence" value="ECO:0007669"/>
    <property type="project" value="UniProtKB-KW"/>
</dbReference>
<name>A0A4P5PBD9_9ENTE</name>
<keyword evidence="13" id="KW-1185">Reference proteome</keyword>
<dbReference type="EMBL" id="BJCC01000033">
    <property type="protein sequence ID" value="GCF95495.1"/>
    <property type="molecule type" value="Genomic_DNA"/>
</dbReference>
<dbReference type="Gene3D" id="3.50.50.60">
    <property type="entry name" value="FAD/NAD(P)-binding domain"/>
    <property type="match status" value="1"/>
</dbReference>
<evidence type="ECO:0000256" key="9">
    <source>
        <dbReference type="ARBA" id="ARBA00023014"/>
    </source>
</evidence>
<dbReference type="Gene3D" id="3.20.20.70">
    <property type="entry name" value="Aldolase class I"/>
    <property type="match status" value="1"/>
</dbReference>
<dbReference type="GO" id="GO:0010181">
    <property type="term" value="F:FMN binding"/>
    <property type="evidence" value="ECO:0007669"/>
    <property type="project" value="InterPro"/>
</dbReference>
<reference evidence="13" key="1">
    <citation type="submission" date="2019-02" db="EMBL/GenBank/DDBJ databases">
        <title>Draft genome sequence of Enterococcus sp. Gos25-1.</title>
        <authorList>
            <person name="Tanaka N."/>
            <person name="Shiwa Y."/>
            <person name="Fujita N."/>
        </authorList>
    </citation>
    <scope>NUCLEOTIDE SEQUENCE [LARGE SCALE GENOMIC DNA]</scope>
    <source>
        <strain evidence="13">Gos25-1</strain>
    </source>
</reference>
<evidence type="ECO:0000256" key="2">
    <source>
        <dbReference type="ARBA" id="ARBA00001966"/>
    </source>
</evidence>
<evidence type="ECO:0000256" key="3">
    <source>
        <dbReference type="ARBA" id="ARBA00011048"/>
    </source>
</evidence>
<proteinExistence type="inferred from homology"/>
<organism evidence="12 13">
    <name type="scientific">Enterococcus florum</name>
    <dbReference type="NCBI Taxonomy" id="2480627"/>
    <lineage>
        <taxon>Bacteria</taxon>
        <taxon>Bacillati</taxon>
        <taxon>Bacillota</taxon>
        <taxon>Bacilli</taxon>
        <taxon>Lactobacillales</taxon>
        <taxon>Enterococcaceae</taxon>
        <taxon>Enterococcus</taxon>
    </lineage>
</organism>
<dbReference type="PRINTS" id="PR00469">
    <property type="entry name" value="PNDRDTASEII"/>
</dbReference>
<evidence type="ECO:0000256" key="5">
    <source>
        <dbReference type="ARBA" id="ARBA00022643"/>
    </source>
</evidence>